<protein>
    <submittedName>
        <fullName evidence="9">Cation transporter/universal stress family protein</fullName>
    </submittedName>
</protein>
<dbReference type="GO" id="GO:1902600">
    <property type="term" value="P:proton transmembrane transport"/>
    <property type="evidence" value="ECO:0007669"/>
    <property type="project" value="InterPro"/>
</dbReference>
<keyword evidence="5" id="KW-0406">Ion transport</keyword>
<feature type="transmembrane region" description="Helical" evidence="7">
    <location>
        <begin position="144"/>
        <end position="169"/>
    </location>
</feature>
<accession>A0A075UNH1</accession>
<dbReference type="STRING" id="208439.AJAP_05925"/>
<feature type="transmembrane region" description="Helical" evidence="7">
    <location>
        <begin position="329"/>
        <end position="347"/>
    </location>
</feature>
<dbReference type="InterPro" id="IPR038770">
    <property type="entry name" value="Na+/solute_symporter_sf"/>
</dbReference>
<feature type="transmembrane region" description="Helical" evidence="7">
    <location>
        <begin position="181"/>
        <end position="201"/>
    </location>
</feature>
<feature type="transmembrane region" description="Helical" evidence="7">
    <location>
        <begin position="423"/>
        <end position="446"/>
    </location>
</feature>
<dbReference type="EMBL" id="CP008953">
    <property type="protein sequence ID" value="AIG74104.1"/>
    <property type="molecule type" value="Genomic_DNA"/>
</dbReference>
<reference evidence="9 10" key="1">
    <citation type="journal article" date="2014" name="J. Biotechnol.">
        <title>Complete genome sequence of the actinobacterium Amycolatopsis japonica MG417-CF17(T) (=DSM 44213T) producing (S,S)-N,N'-ethylenediaminedisuccinic acid.</title>
        <authorList>
            <person name="Stegmann E."/>
            <person name="Albersmeier A."/>
            <person name="Spohn M."/>
            <person name="Gert H."/>
            <person name="Weber T."/>
            <person name="Wohlleben W."/>
            <person name="Kalinowski J."/>
            <person name="Ruckert C."/>
        </authorList>
    </citation>
    <scope>NUCLEOTIDE SEQUENCE [LARGE SCALE GENOMIC DNA]</scope>
    <source>
        <strain evidence="10">MG417-CF17 (DSM 44213)</strain>
    </source>
</reference>
<feature type="domain" description="Cation/H+ exchanger transmembrane" evidence="8">
    <location>
        <begin position="67"/>
        <end position="444"/>
    </location>
</feature>
<proteinExistence type="predicted"/>
<keyword evidence="4 7" id="KW-1133">Transmembrane helix</keyword>
<feature type="transmembrane region" description="Helical" evidence="7">
    <location>
        <begin position="111"/>
        <end position="132"/>
    </location>
</feature>
<feature type="transmembrane region" description="Helical" evidence="7">
    <location>
        <begin position="284"/>
        <end position="309"/>
    </location>
</feature>
<dbReference type="Gene3D" id="1.20.1530.20">
    <property type="match status" value="1"/>
</dbReference>
<evidence type="ECO:0000256" key="1">
    <source>
        <dbReference type="ARBA" id="ARBA00004141"/>
    </source>
</evidence>
<dbReference type="PANTHER" id="PTHR32468:SF0">
    <property type="entry name" value="K(+)_H(+) ANTIPORTER 1"/>
    <property type="match status" value="1"/>
</dbReference>
<keyword evidence="3 7" id="KW-0812">Transmembrane</keyword>
<feature type="transmembrane region" description="Helical" evidence="7">
    <location>
        <begin position="79"/>
        <end position="99"/>
    </location>
</feature>
<gene>
    <name evidence="9" type="ORF">AJAP_05925</name>
</gene>
<dbReference type="Pfam" id="PF00999">
    <property type="entry name" value="Na_H_Exchanger"/>
    <property type="match status" value="1"/>
</dbReference>
<evidence type="ECO:0000256" key="5">
    <source>
        <dbReference type="ARBA" id="ARBA00023065"/>
    </source>
</evidence>
<evidence type="ECO:0000256" key="3">
    <source>
        <dbReference type="ARBA" id="ARBA00022692"/>
    </source>
</evidence>
<keyword evidence="2" id="KW-0813">Transport</keyword>
<dbReference type="PANTHER" id="PTHR32468">
    <property type="entry name" value="CATION/H + ANTIPORTER"/>
    <property type="match status" value="1"/>
</dbReference>
<keyword evidence="6 7" id="KW-0472">Membrane</keyword>
<dbReference type="InterPro" id="IPR050794">
    <property type="entry name" value="CPA2_transporter"/>
</dbReference>
<evidence type="ECO:0000256" key="2">
    <source>
        <dbReference type="ARBA" id="ARBA00022448"/>
    </source>
</evidence>
<feature type="transmembrane region" description="Helical" evidence="7">
    <location>
        <begin position="213"/>
        <end position="236"/>
    </location>
</feature>
<dbReference type="RefSeq" id="WP_038508871.1">
    <property type="nucleotide sequence ID" value="NZ_CP008953.1"/>
</dbReference>
<dbReference type="eggNOG" id="COG0475">
    <property type="taxonomic scope" value="Bacteria"/>
</dbReference>
<keyword evidence="10" id="KW-1185">Reference proteome</keyword>
<dbReference type="InterPro" id="IPR006153">
    <property type="entry name" value="Cation/H_exchanger_TM"/>
</dbReference>
<dbReference type="HOGENOM" id="CLU_005126_7_0_11"/>
<dbReference type="GO" id="GO:0016020">
    <property type="term" value="C:membrane"/>
    <property type="evidence" value="ECO:0007669"/>
    <property type="project" value="UniProtKB-SubCell"/>
</dbReference>
<evidence type="ECO:0000256" key="6">
    <source>
        <dbReference type="ARBA" id="ARBA00023136"/>
    </source>
</evidence>
<name>A0A075UNH1_9PSEU</name>
<feature type="transmembrane region" description="Helical" evidence="7">
    <location>
        <begin position="242"/>
        <end position="263"/>
    </location>
</feature>
<organism evidence="9 10">
    <name type="scientific">Amycolatopsis japonica</name>
    <dbReference type="NCBI Taxonomy" id="208439"/>
    <lineage>
        <taxon>Bacteria</taxon>
        <taxon>Bacillati</taxon>
        <taxon>Actinomycetota</taxon>
        <taxon>Actinomycetes</taxon>
        <taxon>Pseudonocardiales</taxon>
        <taxon>Pseudonocardiaceae</taxon>
        <taxon>Amycolatopsis</taxon>
        <taxon>Amycolatopsis japonica group</taxon>
    </lineage>
</organism>
<feature type="transmembrane region" description="Helical" evidence="7">
    <location>
        <begin position="359"/>
        <end position="382"/>
    </location>
</feature>
<evidence type="ECO:0000313" key="10">
    <source>
        <dbReference type="Proteomes" id="UP000028492"/>
    </source>
</evidence>
<feature type="transmembrane region" description="Helical" evidence="7">
    <location>
        <begin position="51"/>
        <end position="72"/>
    </location>
</feature>
<evidence type="ECO:0000313" key="9">
    <source>
        <dbReference type="EMBL" id="AIG74104.1"/>
    </source>
</evidence>
<evidence type="ECO:0000256" key="4">
    <source>
        <dbReference type="ARBA" id="ARBA00022989"/>
    </source>
</evidence>
<comment type="subcellular location">
    <subcellularLocation>
        <location evidence="1">Membrane</location>
        <topology evidence="1">Multi-pass membrane protein</topology>
    </subcellularLocation>
</comment>
<dbReference type="AlphaFoldDB" id="A0A075UNH1"/>
<dbReference type="KEGG" id="aja:AJAP_05925"/>
<dbReference type="Proteomes" id="UP000028492">
    <property type="component" value="Chromosome"/>
</dbReference>
<evidence type="ECO:0000256" key="7">
    <source>
        <dbReference type="SAM" id="Phobius"/>
    </source>
</evidence>
<evidence type="ECO:0000259" key="8">
    <source>
        <dbReference type="Pfam" id="PF00999"/>
    </source>
</evidence>
<sequence>MVESEPRPGRRALFVYIGLVVVPVVAAIILLGQGEGGAGVAAAKEATGPSLAQLLLAITVVVGACKMVGWLAQRIGQPAVIGEVTAGILLGPSVLGALWPSGAAVLIPKAAVPQLNVVAQLGVIFFVFLAGLELDTRLLRGRGRLALVVSHVSIALPFLLGVGLAMVAYTRFGAGGGFLPFALFFGVSMSITALPVLVRILHEIGLFRSEIGVVALTCAVVDDVTAWSLLALVIALTTASSLFGVVLTVVLTAAFVALLGLVVRPLLRKFVAGAPAVRLHRVAPLSVVGVLICAMATEWIGVHAMFGAFVFGVVFPRDNPVATWLHDKAGGLTTALMLPLFFAYSGLRTDLGLLSGGGAWLWCGAILLVAVAGKFGGSALAARAVGENWNRSLQVGALMNCRGLTELVVLNIGLDLGVLSPTLFTMLVIMALVSTAMAAPMATWFARRDGQNVVDFLGRTSERAAA</sequence>
<dbReference type="GO" id="GO:0015297">
    <property type="term" value="F:antiporter activity"/>
    <property type="evidence" value="ECO:0007669"/>
    <property type="project" value="InterPro"/>
</dbReference>
<feature type="transmembrane region" description="Helical" evidence="7">
    <location>
        <begin position="12"/>
        <end position="31"/>
    </location>
</feature>